<dbReference type="EMBL" id="UIDD01000001">
    <property type="protein sequence ID" value="SUQ61022.1"/>
    <property type="molecule type" value="Genomic_DNA"/>
</dbReference>
<dbReference type="Proteomes" id="UP000255177">
    <property type="component" value="Unassembled WGS sequence"/>
</dbReference>
<reference evidence="3" key="1">
    <citation type="submission" date="2018-07" db="EMBL/GenBank/DDBJ databases">
        <authorList>
            <person name="Blom J."/>
        </authorList>
    </citation>
    <scope>NUCLEOTIDE SEQUENCE [LARGE SCALE GENOMIC DNA]</scope>
    <source>
        <strain evidence="3">CCOS 864</strain>
    </source>
</reference>
<evidence type="ECO:0000313" key="2">
    <source>
        <dbReference type="EMBL" id="SUQ61022.1"/>
    </source>
</evidence>
<organism evidence="2 3">
    <name type="scientific">Pseudomonas wadenswilerensis</name>
    <dbReference type="NCBI Taxonomy" id="1785161"/>
    <lineage>
        <taxon>Bacteria</taxon>
        <taxon>Pseudomonadati</taxon>
        <taxon>Pseudomonadota</taxon>
        <taxon>Gammaproteobacteria</taxon>
        <taxon>Pseudomonadales</taxon>
        <taxon>Pseudomonadaceae</taxon>
        <taxon>Pseudomonas</taxon>
    </lineage>
</organism>
<protein>
    <recommendedName>
        <fullName evidence="4">Lipoprotein</fullName>
    </recommendedName>
</protein>
<dbReference type="AlphaFoldDB" id="A0A380SSR4"/>
<dbReference type="InterPro" id="IPR052755">
    <property type="entry name" value="Lysozyme_Inhibitor_LprI"/>
</dbReference>
<dbReference type="GO" id="GO:0005576">
    <property type="term" value="C:extracellular region"/>
    <property type="evidence" value="ECO:0007669"/>
    <property type="project" value="TreeGrafter"/>
</dbReference>
<accession>A0A380SSR4</accession>
<name>A0A380SSR4_9PSED</name>
<evidence type="ECO:0000313" key="3">
    <source>
        <dbReference type="Proteomes" id="UP000255177"/>
    </source>
</evidence>
<feature type="chain" id="PRO_5016970705" description="Lipoprotein" evidence="1">
    <location>
        <begin position="25"/>
        <end position="384"/>
    </location>
</feature>
<sequence>MKAAARLLPAALFAACLHSPATVAAGFDCSKASTLLETAICTTPSLSAKDDTLNERYKPLKDRKIFRELENFWLREVRNRCETAACLEVAYDQQIKLLTPVPALSQVDPKSLQPLPRDQRYTQVEDEPWQRFPLATVADMSEDSFAYLVDVATLDGVLNVVLFVSEKQDDEGSNPGNIYDSRPIGTLYEYSDARPGLHPFARNVRFDGWNNITANDQGRRYAGIIDGVFYYRQKLSGEAQQSMAYKLGSKATPQPSTQLYAAESNSKRFAKAQISGDLNHDNSGLLIYYPHLTGDSNPYDRVMDKDAGGWSLVNPTWSPTRPVLYFDNNGGFACIWRVDLVSKRLEKIVPEHEAVAARPVDVIGREAIVYLEADQLMFAIAPDQ</sequence>
<feature type="signal peptide" evidence="1">
    <location>
        <begin position="1"/>
        <end position="24"/>
    </location>
</feature>
<evidence type="ECO:0008006" key="4">
    <source>
        <dbReference type="Google" id="ProtNLM"/>
    </source>
</evidence>
<dbReference type="RefSeq" id="WP_115084871.1">
    <property type="nucleotide sequence ID" value="NZ_CBCSFG010000002.1"/>
</dbReference>
<evidence type="ECO:0000256" key="1">
    <source>
        <dbReference type="SAM" id="SignalP"/>
    </source>
</evidence>
<dbReference type="PANTHER" id="PTHR37549">
    <property type="entry name" value="LIPOPROTEIN LPRI"/>
    <property type="match status" value="1"/>
</dbReference>
<gene>
    <name evidence="2" type="ORF">CCOS864_00427</name>
</gene>
<keyword evidence="3" id="KW-1185">Reference proteome</keyword>
<dbReference type="PANTHER" id="PTHR37549:SF1">
    <property type="entry name" value="LIPOPROTEIN LPRI"/>
    <property type="match status" value="1"/>
</dbReference>
<proteinExistence type="predicted"/>
<keyword evidence="1" id="KW-0732">Signal</keyword>